<dbReference type="EMBL" id="JRHA01000005">
    <property type="protein sequence ID" value="PQK14952.1"/>
    <property type="molecule type" value="Genomic_DNA"/>
</dbReference>
<accession>A0A2S7YGF9</accession>
<protein>
    <submittedName>
        <fullName evidence="2">Uncharacterized protein</fullName>
    </submittedName>
</protein>
<sequence>MVRITSIALLACTCIVFLFILHSFPYTCSPTGLHVVSLPIGIQMSLLTRKPRLFSAAASALAVSAKLEFDATRAVGREHAIVSRQDSPSSEPPVEEPKPEEVKTANADLAVLLQSIA</sequence>
<proteinExistence type="predicted"/>
<evidence type="ECO:0000313" key="3">
    <source>
        <dbReference type="Proteomes" id="UP000237441"/>
    </source>
</evidence>
<gene>
    <name evidence="2" type="ORF">BB8028_0005g04700</name>
</gene>
<organism evidence="2 3">
    <name type="scientific">Beauveria bassiana</name>
    <name type="common">White muscardine disease fungus</name>
    <name type="synonym">Tritirachium shiotae</name>
    <dbReference type="NCBI Taxonomy" id="176275"/>
    <lineage>
        <taxon>Eukaryota</taxon>
        <taxon>Fungi</taxon>
        <taxon>Dikarya</taxon>
        <taxon>Ascomycota</taxon>
        <taxon>Pezizomycotina</taxon>
        <taxon>Sordariomycetes</taxon>
        <taxon>Hypocreomycetidae</taxon>
        <taxon>Hypocreales</taxon>
        <taxon>Cordycipitaceae</taxon>
        <taxon>Beauveria</taxon>
    </lineage>
</organism>
<comment type="caution">
    <text evidence="2">The sequence shown here is derived from an EMBL/GenBank/DDBJ whole genome shotgun (WGS) entry which is preliminary data.</text>
</comment>
<evidence type="ECO:0000256" key="1">
    <source>
        <dbReference type="SAM" id="MobiDB-lite"/>
    </source>
</evidence>
<dbReference type="AlphaFoldDB" id="A0A2S7YGF9"/>
<reference evidence="2 3" key="1">
    <citation type="submission" date="2016-07" db="EMBL/GenBank/DDBJ databases">
        <title>Comparative genomics of the entomopathogenic fungus Beauveria bassiana.</title>
        <authorList>
            <person name="Valero Jimenez C.A."/>
            <person name="Zwaan B.J."/>
            <person name="Van Kan J.A."/>
            <person name="Takken W."/>
            <person name="Debets A.J."/>
            <person name="Schoustra S.E."/>
            <person name="Koenraadt C.J."/>
        </authorList>
    </citation>
    <scope>NUCLEOTIDE SEQUENCE [LARGE SCALE GENOMIC DNA]</scope>
    <source>
        <strain evidence="2 3">ARSEF 8028</strain>
    </source>
</reference>
<dbReference type="Proteomes" id="UP000237441">
    <property type="component" value="Unassembled WGS sequence"/>
</dbReference>
<evidence type="ECO:0000313" key="2">
    <source>
        <dbReference type="EMBL" id="PQK14952.1"/>
    </source>
</evidence>
<name>A0A2S7YGF9_BEABA</name>
<feature type="region of interest" description="Disordered" evidence="1">
    <location>
        <begin position="81"/>
        <end position="103"/>
    </location>
</feature>